<evidence type="ECO:0000256" key="2">
    <source>
        <dbReference type="SAM" id="MobiDB-lite"/>
    </source>
</evidence>
<dbReference type="InterPro" id="IPR045851">
    <property type="entry name" value="AMP-bd_C_sf"/>
</dbReference>
<dbReference type="InterPro" id="IPR000873">
    <property type="entry name" value="AMP-dep_synth/lig_dom"/>
</dbReference>
<evidence type="ECO:0000313" key="6">
    <source>
        <dbReference type="EnsemblMetazoa" id="AFUN020074-PC"/>
    </source>
</evidence>
<feature type="domain" description="AMP-binding enzyme C-terminal" evidence="5">
    <location>
        <begin position="3058"/>
        <end position="3160"/>
    </location>
</feature>
<dbReference type="InterPro" id="IPR037337">
    <property type="entry name" value="Dip2-like_dom"/>
</dbReference>
<dbReference type="InterPro" id="IPR042099">
    <property type="entry name" value="ANL_N_sf"/>
</dbReference>
<feature type="domain" description="AMP-dependent synthetase/ligase" evidence="3">
    <location>
        <begin position="2542"/>
        <end position="2950"/>
    </location>
</feature>
<feature type="compositionally biased region" description="Gly residues" evidence="2">
    <location>
        <begin position="1244"/>
        <end position="1258"/>
    </location>
</feature>
<protein>
    <recommendedName>
        <fullName evidence="7">DMAP1-binding domain-containing protein</fullName>
    </recommendedName>
</protein>
<evidence type="ECO:0000259" key="3">
    <source>
        <dbReference type="Pfam" id="PF00501"/>
    </source>
</evidence>
<feature type="region of interest" description="Disordered" evidence="2">
    <location>
        <begin position="376"/>
        <end position="402"/>
    </location>
</feature>
<evidence type="ECO:0000259" key="4">
    <source>
        <dbReference type="Pfam" id="PF06464"/>
    </source>
</evidence>
<dbReference type="SUPFAM" id="SSF56801">
    <property type="entry name" value="Acetyl-CoA synthetase-like"/>
    <property type="match status" value="2"/>
</dbReference>
<dbReference type="FunFam" id="3.30.300.30:FF:000001">
    <property type="entry name" value="DIP2 disco-interacting protein 2 homolog C"/>
    <property type="match status" value="1"/>
</dbReference>
<sequence>MKPITFESIRNLLKTKKKQKDKSNIDQSFKRSDSFKRISIRKSYLERGRKRNAAAVLRGSTKNLVNINEFEDQAKVVKGPEKLRLNGDAEGTQVKDSSEVHASEKTGASSSITKRVSPPELSFEEKLESNDASLDEKIRALQEINDRYINENRNLVEKTYEVSRKVEKIKIKKPPRPSKQSIGASQQQDAPRKSIENEVQNNDLSSKTITSGSQERQGKLTKPHVQDSMGSTGRVKNISHVNINVSSDAIPEEDEANEGSMRGGKVSEDTADDKSFYSISTFTIESNTLTNAGNNNTNASSKKSFRSSFSTGTSKTATNELPTLVTIRTYCEPNSLMQSTTHVNERYLETSFDNCPEEPEPVREHKPQVVKVVKETLAPAPPSGTNTGERQRSPSRIPRINTQTFKMIRSKSRDGIVIRIPAMDGQETDGIENAGSKSDSGGLKEPEDNLNRQLSNDSALDLIDVDIKVDEKDLRHGLGGSTQNLTGTVTDGTLELKNQKNKYRKKAKKATANKTGTLDVEDASLHTFKSHENFELQRTPKGTDPTNEPKFIFPNNYFEEENNIFYDQTVYADEAELPSPENSIPYALRIKENPFTKNKEFYSINTGRIWKQLNLGQQQEEDSILSTAGPRLVPPPKVKNESFKSMSSRDSGFSLTLTKPKNLFRRKSKKATLLQRRKPPKLAVSRDGYFKRVMVVQRNSSKRKKSIRKQRVAGKDIFRELYDENWSKLGDDFSAEPEAPGTLEPEAPDFARDFENFCNDRRYNQEIHDLEAFYEEHLKRLRHYYIQKKKMNEAAIKEFYRDYGAGRAAILGTDSANVGGAVTAAVPATVGEQQDEENDYYDTFIVTKNETIRFKNNALQQRYFQQTDAGLEFMFPHPDKRKSGAVGSGGSIGMGKSTKAGKSATGSAHSTTTASSRKQLFHEVRPYGSSLEPLTGGAHYTEEEFLRNNSSLLSKRNQSVHVNRYKEPPSFVYKRSISAPFGDSNFQLSTAPGNELKRIRSSGAIQNEISLANVFPSVNGNKASSAQRHRYMGKNNDGVDNDEDPEDEDDENEEDEDDEEFSENEFLINSLGDNLYCMRCDKMNSDCECFEGSDSGSPKRKDSGRPSRPRLKGGAKRVYGPNGEVVIVSEQGDDVRDKQSRANATENGVGNDEDEDEEDDDEEEELDENDENYCDVFDYNDINIIHVNHKKKVKRKKSKKRTVRKNHSTLRRGSYWGDITQKGYEKKRTRLLQPYLSKNVQHGSGAGGGVGGGSGVGNNPGYVNDIQSHLHHPASQQKQNIFASSGSGGGGGGGGGVGGGGGGGGGSRDRNDRSGSGSGGGHHHSSSHQQREQQQLQQNRTRRSTQRKVTHNEKRYHSATGRPDVLQPEEVLRPAVAPSSGIPVHQHQHLLRQRQALLSTTTSSGSTSSGGGIGGIQSDHTSKDRQQTTTVTNNVVPSLGGVQHAPPQQPGLYSSALVAAAADALFKAMRISPQPPIVAAPDSAVIMRPKAYPEPTVGVQPPPEAETDRTSNNPSNGGAADGKNSRNNRRIGRHESRYTSEVRQEAVQQALAALKNRPKPSLPMPSKRSSVLNRSPERDHDDSDSSTEDESIPEEGLLGRISTPDRDNYNLPRDHILTREPMKLPSSRDHHHSQPQPLPQPPQKQSSQHGSQQQTHLDRRPPQTIPTQPANTQHATLSDTSSAGSPPAVHRNHQYQNKPTGYDITDLNDFQPHQRTPYAAPDITQFSANTRRGADRVTRYVNLANQEPGDTSTAGRWKVSAKIQQLLNTLKRPKRRPLPEFYEDNDIELEIAANPKDPNAPKPEGSVMTPVQGEQLIVPSGLPRTLEAALQRYGTSSFKAPMATVLDPNGKMTTTLTYGKLLSRAQKIAYALSTKVFSKGPEQVSLKPGDRVALVYPNSDPLNFLTAWYGCMFRGLVPLPIELPLSSSDSPPQQVGFLLSSCGVHVALTSEACLKGLPKSSTGEVAKLKGWPRLHWFVTEHLPKVPKDFNTNNNRISEDSNAYIEYTTDKEGSVMGVTVTRQAMINHCRALTMACHYTEGETIVCVLDFKREVGLWHSILTSVLNGMHVLFIPYALMKLRPSSWMQLITKYRASCCLVKSRDLHWGLLATKDHKEISLSSLRMLLVADGANPWSLSSCDQFLSVFQSKGLRPDAICPCASSSEVFTVSLRRPGRSAAGGYNQSATGRGVLSMSALSHGVVRVDSEDSLTSLTLQDCGQVMPSATMVVVSADGSPVLCKTDQVGEICVTSGSSGTAYYGLEGMTNSTFKVQPLLEAPVTKDGETIPGKPIGDEVYVRSGLLGFLGPGGLVFVCGSRDGLMTVTGRKHNSDDIIATVLAVEPMRFIYRGRIAVFSIKVLRDERVCVIAEQRPDCSEEESFQWMSRVLQAVDSIHQVGIYCLALVPPNHLPKTPLGGIHLTEARRRFLEGSLHPANVLMCPHTCVTNLPKPREIHHGSIQQLQISGTSSSSSATNIGGIGGLGTGPVGTGGTGTAGGGADASVGPASVMVGNLVQGNRLASAQGRDIGLADDNERKHQLITGVLRWRANSSPDHVLYTLLNSKGAVAKTLTCSELHKRAEKIAALLQERGKVNPGDHVALIFPPGLDLICAFYGCLYLGAVPVTIRPPHPQNLITTLPTVRMIVDVSKSGIILSIQSIIKLLKSREAATSIDPKSWPTILDIEDNPKRKLAAIANSTLDSTAYLDFSVSTCGRLSGVIITHRSLSSLCASLKLACELYPSRHVALCLDPYCGLGFSMWTLISVYSGHHSILIAPYEVEANPSLWLSTLSQYRVRDTFCSYGVIELCTKALSNSIQALKQRNINLGCVRTCVVVAEERPRVQLTQQFCKLFQALGLNTRCVSTSFGCRVNPAICVQGASSAESAQVYVDLRALRNNRVALVERGAPNSLCLVESGKLLPGVKVIIANPDSKGQCGDSHLGEIWVQSPHNSNGYFTIYGDETDYNDHFNAKLVTGCSTNDTWARTGYLGFLRRTECSQAGSILDETTPSIASRDSDTESIHSQGHNTLNSTTSSNAGNPATTVVAGNEQELHDAVYVVGALDEVITLRGMNYHPIDIENSVLRCHKKIAECAVFTWTNLLVVVVELDGNESEALDLVPLVTNTVLEEHQLIVGVVVVVDPGVVPINSRGEKQRMHLRDGFLADQLDPIYVAYNM</sequence>
<feature type="region of interest" description="Disordered" evidence="2">
    <location>
        <begin position="1190"/>
        <end position="1210"/>
    </location>
</feature>
<feature type="region of interest" description="Disordered" evidence="2">
    <location>
        <begin position="290"/>
        <end position="314"/>
    </location>
</feature>
<feature type="compositionally biased region" description="Low complexity" evidence="2">
    <location>
        <begin position="1398"/>
        <end position="1407"/>
    </location>
</feature>
<dbReference type="InterPro" id="IPR025110">
    <property type="entry name" value="AMP-bd_C"/>
</dbReference>
<feature type="region of interest" description="Disordered" evidence="2">
    <location>
        <begin position="881"/>
        <end position="919"/>
    </location>
</feature>
<evidence type="ECO:0008006" key="7">
    <source>
        <dbReference type="Google" id="ProtNLM"/>
    </source>
</evidence>
<feature type="compositionally biased region" description="Basic and acidic residues" evidence="2">
    <location>
        <begin position="1603"/>
        <end position="1628"/>
    </location>
</feature>
<dbReference type="CDD" id="cd05905">
    <property type="entry name" value="Dip2"/>
    <property type="match status" value="2"/>
</dbReference>
<feature type="compositionally biased region" description="Low complexity" evidence="2">
    <location>
        <begin position="894"/>
        <end position="916"/>
    </location>
</feature>
<dbReference type="Gene3D" id="3.30.300.30">
    <property type="match status" value="2"/>
</dbReference>
<evidence type="ECO:0000256" key="1">
    <source>
        <dbReference type="ARBA" id="ARBA00007735"/>
    </source>
</evidence>
<dbReference type="VEuPathDB" id="VectorBase:AFUN2_004147"/>
<feature type="compositionally biased region" description="Acidic residues" evidence="2">
    <location>
        <begin position="1584"/>
        <end position="1593"/>
    </location>
</feature>
<dbReference type="Pfam" id="PF00501">
    <property type="entry name" value="AMP-binding"/>
    <property type="match status" value="2"/>
</dbReference>
<feature type="region of interest" description="Disordered" evidence="2">
    <location>
        <begin position="421"/>
        <end position="455"/>
    </location>
</feature>
<dbReference type="STRING" id="62324.A0A4Y0BIX7"/>
<feature type="compositionally biased region" description="Polar residues" evidence="2">
    <location>
        <begin position="1017"/>
        <end position="1026"/>
    </location>
</feature>
<comment type="similarity">
    <text evidence="1">Belongs to the DIP2 family.</text>
</comment>
<feature type="domain" description="DMAP1-binding" evidence="4">
    <location>
        <begin position="1203"/>
        <end position="1240"/>
    </location>
</feature>
<feature type="compositionally biased region" description="Low complexity" evidence="2">
    <location>
        <begin position="1643"/>
        <end position="1654"/>
    </location>
</feature>
<feature type="region of interest" description="Disordered" evidence="2">
    <location>
        <begin position="621"/>
        <end position="651"/>
    </location>
</feature>
<proteinExistence type="inferred from homology"/>
<feature type="compositionally biased region" description="Polar residues" evidence="2">
    <location>
        <begin position="197"/>
        <end position="215"/>
    </location>
</feature>
<feature type="domain" description="AMP-dependent synthetase/ligase" evidence="3">
    <location>
        <begin position="1852"/>
        <end position="2256"/>
    </location>
</feature>
<dbReference type="Pfam" id="PF06464">
    <property type="entry name" value="DMAP_binding"/>
    <property type="match status" value="1"/>
</dbReference>
<feature type="region of interest" description="Disordered" evidence="2">
    <location>
        <begin position="3003"/>
        <end position="3032"/>
    </location>
</feature>
<dbReference type="Pfam" id="PF23024">
    <property type="entry name" value="AMP-dom_DIP2-like"/>
    <property type="match status" value="1"/>
</dbReference>
<dbReference type="PANTHER" id="PTHR22754:SF32">
    <property type="entry name" value="DISCO-INTERACTING PROTEIN 2"/>
    <property type="match status" value="1"/>
</dbReference>
<feature type="region of interest" description="Disordered" evidence="2">
    <location>
        <begin position="1398"/>
        <end position="1447"/>
    </location>
</feature>
<accession>A0A4Y0BIX7</accession>
<evidence type="ECO:0000259" key="5">
    <source>
        <dbReference type="Pfam" id="PF23024"/>
    </source>
</evidence>
<feature type="region of interest" description="Disordered" evidence="2">
    <location>
        <begin position="1089"/>
        <end position="1170"/>
    </location>
</feature>
<feature type="region of interest" description="Disordered" evidence="2">
    <location>
        <begin position="1493"/>
        <end position="1731"/>
    </location>
</feature>
<name>A0A4Y0BIX7_ANOFN</name>
<feature type="region of interest" description="Disordered" evidence="2">
    <location>
        <begin position="86"/>
        <end position="129"/>
    </location>
</feature>
<dbReference type="PANTHER" id="PTHR22754">
    <property type="entry name" value="DISCO-INTERACTING PROTEIN 2 DIP2 -RELATED"/>
    <property type="match status" value="1"/>
</dbReference>
<feature type="compositionally biased region" description="Acidic residues" evidence="2">
    <location>
        <begin position="1151"/>
        <end position="1170"/>
    </location>
</feature>
<feature type="compositionally biased region" description="Gly residues" evidence="2">
    <location>
        <begin position="1286"/>
        <end position="1306"/>
    </location>
</feature>
<dbReference type="InterPro" id="IPR010506">
    <property type="entry name" value="DMAP1-bd"/>
</dbReference>
<organism evidence="6">
    <name type="scientific">Anopheles funestus</name>
    <name type="common">African malaria mosquito</name>
    <dbReference type="NCBI Taxonomy" id="62324"/>
    <lineage>
        <taxon>Eukaryota</taxon>
        <taxon>Metazoa</taxon>
        <taxon>Ecdysozoa</taxon>
        <taxon>Arthropoda</taxon>
        <taxon>Hexapoda</taxon>
        <taxon>Insecta</taxon>
        <taxon>Pterygota</taxon>
        <taxon>Neoptera</taxon>
        <taxon>Endopterygota</taxon>
        <taxon>Diptera</taxon>
        <taxon>Nematocera</taxon>
        <taxon>Culicoidea</taxon>
        <taxon>Culicidae</taxon>
        <taxon>Anophelinae</taxon>
        <taxon>Anopheles</taxon>
    </lineage>
</organism>
<reference evidence="6" key="1">
    <citation type="submission" date="2020-05" db="UniProtKB">
        <authorList>
            <consortium name="EnsemblMetazoa"/>
        </authorList>
    </citation>
    <scope>IDENTIFICATION</scope>
    <source>
        <strain evidence="6">FUMOZ</strain>
    </source>
</reference>
<feature type="compositionally biased region" description="Basic and acidic residues" evidence="2">
    <location>
        <begin position="1533"/>
        <end position="1544"/>
    </location>
</feature>
<feature type="region of interest" description="Disordered" evidence="2">
    <location>
        <begin position="1239"/>
        <end position="1368"/>
    </location>
</feature>
<feature type="region of interest" description="Disordered" evidence="2">
    <location>
        <begin position="168"/>
        <end position="232"/>
    </location>
</feature>
<feature type="compositionally biased region" description="Acidic residues" evidence="2">
    <location>
        <begin position="1039"/>
        <end position="1063"/>
    </location>
</feature>
<dbReference type="VEuPathDB" id="VectorBase:AFUN020074"/>
<dbReference type="EnsemblMetazoa" id="AFUN020074-RC">
    <property type="protein sequence ID" value="AFUN020074-PC"/>
    <property type="gene ID" value="AFUN020074"/>
</dbReference>
<feature type="compositionally biased region" description="Polar residues" evidence="2">
    <location>
        <begin position="1665"/>
        <end position="1684"/>
    </location>
</feature>
<feature type="compositionally biased region" description="Polar residues" evidence="2">
    <location>
        <begin position="1274"/>
        <end position="1283"/>
    </location>
</feature>
<feature type="compositionally biased region" description="Basic residues" evidence="2">
    <location>
        <begin position="1340"/>
        <end position="1349"/>
    </location>
</feature>
<feature type="region of interest" description="Disordered" evidence="2">
    <location>
        <begin position="1017"/>
        <end position="1063"/>
    </location>
</feature>
<feature type="region of interest" description="Disordered" evidence="2">
    <location>
        <begin position="248"/>
        <end position="270"/>
    </location>
</feature>
<feature type="compositionally biased region" description="Polar residues" evidence="2">
    <location>
        <begin position="180"/>
        <end position="189"/>
    </location>
</feature>
<dbReference type="Gene3D" id="3.40.50.12780">
    <property type="entry name" value="N-terminal domain of ligase-like"/>
    <property type="match status" value="2"/>
</dbReference>
<feature type="compositionally biased region" description="Polar residues" evidence="2">
    <location>
        <begin position="3015"/>
        <end position="3032"/>
    </location>
</feature>